<dbReference type="OrthoDB" id="3498399at2"/>
<keyword evidence="3" id="KW-0378">Hydrolase</keyword>
<dbReference type="InterPro" id="IPR035992">
    <property type="entry name" value="Ricin_B-like_lectins"/>
</dbReference>
<dbReference type="AlphaFoldDB" id="A0A1C6UZ07"/>
<dbReference type="STRING" id="47871.GA0070608_2117"/>
<dbReference type="EMBL" id="FMIC01000002">
    <property type="protein sequence ID" value="SCL59283.1"/>
    <property type="molecule type" value="Genomic_DNA"/>
</dbReference>
<proteinExistence type="predicted"/>
<feature type="chain" id="PRO_5038925476" evidence="1">
    <location>
        <begin position="32"/>
        <end position="532"/>
    </location>
</feature>
<reference evidence="4 6" key="2">
    <citation type="submission" date="2022-10" db="EMBL/GenBank/DDBJ databases">
        <title>The complete genomes of actinobacterial strains from the NBC collection.</title>
        <authorList>
            <person name="Joergensen T.S."/>
            <person name="Alvarez Arevalo M."/>
            <person name="Sterndorff E.B."/>
            <person name="Faurdal D."/>
            <person name="Vuksanovic O."/>
            <person name="Mourched A.-S."/>
            <person name="Charusanti P."/>
            <person name="Shaw S."/>
            <person name="Blin K."/>
            <person name="Weber T."/>
        </authorList>
    </citation>
    <scope>NUCLEOTIDE SEQUENCE [LARGE SCALE GENOMIC DNA]</scope>
    <source>
        <strain evidence="4 6">NBC 01809</strain>
    </source>
</reference>
<dbReference type="GO" id="GO:0016787">
    <property type="term" value="F:hydrolase activity"/>
    <property type="evidence" value="ECO:0007669"/>
    <property type="project" value="UniProtKB-KW"/>
</dbReference>
<dbReference type="InterPro" id="IPR036514">
    <property type="entry name" value="SGNH_hydro_sf"/>
</dbReference>
<feature type="signal peptide" evidence="1">
    <location>
        <begin position="1"/>
        <end position="31"/>
    </location>
</feature>
<dbReference type="PROSITE" id="PS50231">
    <property type="entry name" value="RICIN_B_LECTIN"/>
    <property type="match status" value="1"/>
</dbReference>
<dbReference type="Proteomes" id="UP000199343">
    <property type="component" value="Unassembled WGS sequence"/>
</dbReference>
<gene>
    <name evidence="3" type="ORF">GA0070608_2117</name>
    <name evidence="4" type="ORF">OIE14_14050</name>
</gene>
<reference evidence="3 5" key="1">
    <citation type="submission" date="2016-06" db="EMBL/GenBank/DDBJ databases">
        <authorList>
            <person name="Kjaerup R.B."/>
            <person name="Dalgaard T.S."/>
            <person name="Juul-Madsen H.R."/>
        </authorList>
    </citation>
    <scope>NUCLEOTIDE SEQUENCE [LARGE SCALE GENOMIC DNA]</scope>
    <source>
        <strain evidence="3 5">DSM 43363</strain>
    </source>
</reference>
<keyword evidence="6" id="KW-1185">Reference proteome</keyword>
<evidence type="ECO:0000313" key="6">
    <source>
        <dbReference type="Proteomes" id="UP001334804"/>
    </source>
</evidence>
<dbReference type="RefSeq" id="WP_091625876.1">
    <property type="nucleotide sequence ID" value="NZ_CP109071.1"/>
</dbReference>
<name>A0A1C6UZ07_9ACTN</name>
<dbReference type="EMBL" id="CP109071">
    <property type="protein sequence ID" value="WSA35081.1"/>
    <property type="molecule type" value="Genomic_DNA"/>
</dbReference>
<accession>A0A1C6UZ07</accession>
<evidence type="ECO:0000313" key="3">
    <source>
        <dbReference type="EMBL" id="SCL59283.1"/>
    </source>
</evidence>
<dbReference type="Gene3D" id="3.40.50.1110">
    <property type="entry name" value="SGNH hydrolase"/>
    <property type="match status" value="1"/>
</dbReference>
<dbReference type="InterPro" id="IPR000772">
    <property type="entry name" value="Ricin_B_lectin"/>
</dbReference>
<dbReference type="InterPro" id="IPR006311">
    <property type="entry name" value="TAT_signal"/>
</dbReference>
<dbReference type="Proteomes" id="UP001334804">
    <property type="component" value="Chromosome"/>
</dbReference>
<dbReference type="Pfam" id="PF00652">
    <property type="entry name" value="Ricin_B_lectin"/>
    <property type="match status" value="1"/>
</dbReference>
<evidence type="ECO:0000256" key="1">
    <source>
        <dbReference type="SAM" id="SignalP"/>
    </source>
</evidence>
<feature type="domain" description="Ricin B lectin" evidence="2">
    <location>
        <begin position="382"/>
        <end position="511"/>
    </location>
</feature>
<evidence type="ECO:0000313" key="4">
    <source>
        <dbReference type="EMBL" id="WSA35081.1"/>
    </source>
</evidence>
<dbReference type="PROSITE" id="PS51318">
    <property type="entry name" value="TAT"/>
    <property type="match status" value="1"/>
</dbReference>
<protein>
    <submittedName>
        <fullName evidence="3">GDSL-like Lipase/Acylhydrolase family protein</fullName>
    </submittedName>
    <submittedName>
        <fullName evidence="4">Ricin-type beta-trefoil lectin domain protein</fullName>
    </submittedName>
</protein>
<sequence>MLGFPARRERATRRRALTVVAAAALVLPMFAATASPATAAARPAIQPLAANLEAIRATEATALYGAPTIRPIEQRRTALITMGDSEISGEGVGNYIPGTHQPGNWCDRSYDQAVFRTGITADEKYNIACSGATPWNLIRGGPTQHNELNQGDHLAIKARNTHIKLIWVVVGANGDGTIQFGPVATDCAVRRVFLQGACYPTYTDQWTVRTDGSRQAVEDTLGDIRQTMTGAGYLRSDYELVLMSYPSPGSPDVEDNPNFPGWYSGGCLLYLADAAFARNKAVPMFESALRAAAANTGTRYLDASRLFHGREVCTDSTAVRGLHIEIGIWDENAARQSFHPNKQGHGMFAQCVTQFWNSGQQRATCVDPASTGNGMLYNGLFEFKQLRNAATGTCVDGKGYDSRNNTAQQSYGCHGGRNQGFWYDPTRQSLHSELSHDRCLDVSGGSLSAGTAVNIYNCHGGTNQKFVLAGNQIKAAGNSNLCLAFDNPGSGTPRLRLATCATSTRQQWSFESRNFANPVGYGHDDFIGSRVY</sequence>
<evidence type="ECO:0000313" key="5">
    <source>
        <dbReference type="Proteomes" id="UP000199343"/>
    </source>
</evidence>
<evidence type="ECO:0000259" key="2">
    <source>
        <dbReference type="SMART" id="SM00458"/>
    </source>
</evidence>
<dbReference type="SMART" id="SM00458">
    <property type="entry name" value="RICIN"/>
    <property type="match status" value="1"/>
</dbReference>
<dbReference type="SUPFAM" id="SSF50370">
    <property type="entry name" value="Ricin B-like lectins"/>
    <property type="match status" value="1"/>
</dbReference>
<dbReference type="Gene3D" id="2.80.10.50">
    <property type="match status" value="1"/>
</dbReference>
<keyword evidence="1" id="KW-0732">Signal</keyword>
<dbReference type="SUPFAM" id="SSF52266">
    <property type="entry name" value="SGNH hydrolase"/>
    <property type="match status" value="1"/>
</dbReference>
<dbReference type="CDD" id="cd00161">
    <property type="entry name" value="beta-trefoil_Ricin-like"/>
    <property type="match status" value="1"/>
</dbReference>
<organism evidence="3 5">
    <name type="scientific">Micromonospora peucetia</name>
    <dbReference type="NCBI Taxonomy" id="47871"/>
    <lineage>
        <taxon>Bacteria</taxon>
        <taxon>Bacillati</taxon>
        <taxon>Actinomycetota</taxon>
        <taxon>Actinomycetes</taxon>
        <taxon>Micromonosporales</taxon>
        <taxon>Micromonosporaceae</taxon>
        <taxon>Micromonospora</taxon>
    </lineage>
</organism>